<name>A0ABU6K7J1_9RHOO</name>
<evidence type="ECO:0000313" key="1">
    <source>
        <dbReference type="EMBL" id="MEC5387013.1"/>
    </source>
</evidence>
<accession>A0ABU6K7J1</accession>
<reference evidence="1 2" key="1">
    <citation type="submission" date="2024-01" db="EMBL/GenBank/DDBJ databases">
        <title>Uliginosibacterium soil sp. nov.</title>
        <authorList>
            <person name="Lv Y."/>
        </authorList>
    </citation>
    <scope>NUCLEOTIDE SEQUENCE [LARGE SCALE GENOMIC DNA]</scope>
    <source>
        <strain evidence="1 2">H3</strain>
    </source>
</reference>
<keyword evidence="2" id="KW-1185">Reference proteome</keyword>
<organism evidence="1 2">
    <name type="scientific">Uliginosibacterium silvisoli</name>
    <dbReference type="NCBI Taxonomy" id="3114758"/>
    <lineage>
        <taxon>Bacteria</taxon>
        <taxon>Pseudomonadati</taxon>
        <taxon>Pseudomonadota</taxon>
        <taxon>Betaproteobacteria</taxon>
        <taxon>Rhodocyclales</taxon>
        <taxon>Zoogloeaceae</taxon>
        <taxon>Uliginosibacterium</taxon>
    </lineage>
</organism>
<evidence type="ECO:0008006" key="3">
    <source>
        <dbReference type="Google" id="ProtNLM"/>
    </source>
</evidence>
<sequence>MKHKRANTFSGPVVLSVCLLLISAAMLWFSYSARSKAIAQRIRTTQEAREATDRYRHTSEDEALIRRTIDRFETLRQRGIIGSEHRLDWADRLRSIRGQHRFAQLDFELLPQRILGPLSTPGDYQLSASRMQIRAGLLHEGDFVDLMTELRSQPANAIVAPRRCTLTPSGDSPMQGINLRAECTVEWLTVSTGTGAKP</sequence>
<gene>
    <name evidence="1" type="ORF">VVD49_14870</name>
</gene>
<evidence type="ECO:0000313" key="2">
    <source>
        <dbReference type="Proteomes" id="UP001331561"/>
    </source>
</evidence>
<dbReference type="Proteomes" id="UP001331561">
    <property type="component" value="Unassembled WGS sequence"/>
</dbReference>
<protein>
    <recommendedName>
        <fullName evidence="3">General secretion pathway protein GspM</fullName>
    </recommendedName>
</protein>
<proteinExistence type="predicted"/>
<dbReference type="RefSeq" id="WP_327599994.1">
    <property type="nucleotide sequence ID" value="NZ_JAYXHS010000003.1"/>
</dbReference>
<comment type="caution">
    <text evidence="1">The sequence shown here is derived from an EMBL/GenBank/DDBJ whole genome shotgun (WGS) entry which is preliminary data.</text>
</comment>
<dbReference type="EMBL" id="JAYXHS010000003">
    <property type="protein sequence ID" value="MEC5387013.1"/>
    <property type="molecule type" value="Genomic_DNA"/>
</dbReference>